<feature type="transmembrane region" description="Helical" evidence="7">
    <location>
        <begin position="175"/>
        <end position="195"/>
    </location>
</feature>
<organism evidence="8 9">
    <name type="scientific">Penstemon smallii</name>
    <dbReference type="NCBI Taxonomy" id="265156"/>
    <lineage>
        <taxon>Eukaryota</taxon>
        <taxon>Viridiplantae</taxon>
        <taxon>Streptophyta</taxon>
        <taxon>Embryophyta</taxon>
        <taxon>Tracheophyta</taxon>
        <taxon>Spermatophyta</taxon>
        <taxon>Magnoliopsida</taxon>
        <taxon>eudicotyledons</taxon>
        <taxon>Gunneridae</taxon>
        <taxon>Pentapetalae</taxon>
        <taxon>asterids</taxon>
        <taxon>lamiids</taxon>
        <taxon>Lamiales</taxon>
        <taxon>Plantaginaceae</taxon>
        <taxon>Cheloneae</taxon>
        <taxon>Penstemon</taxon>
    </lineage>
</organism>
<comment type="function">
    <text evidence="7">Involved in protein precursor import into chloroplasts.</text>
</comment>
<evidence type="ECO:0000256" key="5">
    <source>
        <dbReference type="ARBA" id="ARBA00022989"/>
    </source>
</evidence>
<feature type="transmembrane region" description="Helical" evidence="7">
    <location>
        <begin position="110"/>
        <end position="129"/>
    </location>
</feature>
<evidence type="ECO:0000313" key="8">
    <source>
        <dbReference type="EMBL" id="KAL3833879.1"/>
    </source>
</evidence>
<dbReference type="Pfam" id="PF16166">
    <property type="entry name" value="TIC20"/>
    <property type="match status" value="1"/>
</dbReference>
<dbReference type="GO" id="GO:0009706">
    <property type="term" value="C:chloroplast inner membrane"/>
    <property type="evidence" value="ECO:0007669"/>
    <property type="project" value="UniProtKB-SubCell"/>
</dbReference>
<keyword evidence="5 7" id="KW-1133">Transmembrane helix</keyword>
<dbReference type="Proteomes" id="UP001634393">
    <property type="component" value="Unassembled WGS sequence"/>
</dbReference>
<keyword evidence="7" id="KW-0934">Plastid</keyword>
<comment type="similarity">
    <text evidence="2 7">Belongs to the Tic20 family.</text>
</comment>
<protein>
    <recommendedName>
        <fullName evidence="7">Protein TIC 20</fullName>
    </recommendedName>
</protein>
<dbReference type="AlphaFoldDB" id="A0ABD3TAB1"/>
<evidence type="ECO:0000256" key="3">
    <source>
        <dbReference type="ARBA" id="ARBA00022692"/>
    </source>
</evidence>
<gene>
    <name evidence="8" type="ORF">ACJIZ3_008615</name>
</gene>
<evidence type="ECO:0000256" key="2">
    <source>
        <dbReference type="ARBA" id="ARBA00009596"/>
    </source>
</evidence>
<feature type="transmembrane region" description="Helical" evidence="7">
    <location>
        <begin position="141"/>
        <end position="163"/>
    </location>
</feature>
<keyword evidence="4" id="KW-1001">Plastid inner membrane</keyword>
<keyword evidence="6 7" id="KW-0472">Membrane</keyword>
<dbReference type="PANTHER" id="PTHR33510">
    <property type="entry name" value="PROTEIN TIC 20-II, CHLOROPLASTIC"/>
    <property type="match status" value="1"/>
</dbReference>
<keyword evidence="7" id="KW-0150">Chloroplast</keyword>
<evidence type="ECO:0000256" key="4">
    <source>
        <dbReference type="ARBA" id="ARBA00022780"/>
    </source>
</evidence>
<dbReference type="EMBL" id="JBJXBP010000004">
    <property type="protein sequence ID" value="KAL3833879.1"/>
    <property type="molecule type" value="Genomic_DNA"/>
</dbReference>
<comment type="subcellular location">
    <subcellularLocation>
        <location evidence="1">Plastid</location>
        <location evidence="1">Chloroplast inner membrane</location>
        <topology evidence="1">Multi-pass membrane protein</topology>
    </subcellularLocation>
    <subcellularLocation>
        <location evidence="7">Plastid</location>
        <location evidence="7">Chloroplast membrane</location>
        <topology evidence="7">Multi-pass membrane protein</topology>
    </subcellularLocation>
</comment>
<comment type="caution">
    <text evidence="8">The sequence shown here is derived from an EMBL/GenBank/DDBJ whole genome shotgun (WGS) entry which is preliminary data.</text>
</comment>
<name>A0ABD3TAB1_9LAMI</name>
<evidence type="ECO:0000313" key="9">
    <source>
        <dbReference type="Proteomes" id="UP001634393"/>
    </source>
</evidence>
<comment type="caution">
    <text evidence="7">Lacks conserved residue(s) required for the propagation of feature annotation.</text>
</comment>
<keyword evidence="9" id="KW-1185">Reference proteome</keyword>
<sequence length="217" mass="23950">MSAASISLLRLSPPLHHHHHHHHHNPAALLPHPLRLSFSPPLQKTKTKTNTKSTTATTCSYTPTPAVDRLISAASYFLPLFNGLHYGRFLFTKYPIVALPFEPLIPLLSLYHSVPYASFITFFGFYLGIVKNPSLSRYVRFNALQALVLDVLLVVPVLLQKIISPGRSGIVMKLTGWAHSGLFVFVVGCFLYGLVSSVLGKTPYLPLVAEAAGRQLE</sequence>
<reference evidence="8 9" key="1">
    <citation type="submission" date="2024-12" db="EMBL/GenBank/DDBJ databases">
        <title>The unique morphological basis and parallel evolutionary history of personate flowers in Penstemon.</title>
        <authorList>
            <person name="Depatie T.H."/>
            <person name="Wessinger C.A."/>
        </authorList>
    </citation>
    <scope>NUCLEOTIDE SEQUENCE [LARGE SCALE GENOMIC DNA]</scope>
    <source>
        <strain evidence="8">WTNN_2</strain>
        <tissue evidence="8">Leaf</tissue>
    </source>
</reference>
<evidence type="ECO:0000256" key="7">
    <source>
        <dbReference type="RuleBase" id="RU367003"/>
    </source>
</evidence>
<accession>A0ABD3TAB1</accession>
<keyword evidence="3 7" id="KW-0812">Transmembrane</keyword>
<dbReference type="PANTHER" id="PTHR33510:SF5">
    <property type="entry name" value="PROTEIN TIC 20-II, CHLOROPLASTIC"/>
    <property type="match status" value="1"/>
</dbReference>
<evidence type="ECO:0000256" key="1">
    <source>
        <dbReference type="ARBA" id="ARBA00004478"/>
    </source>
</evidence>
<evidence type="ECO:0000256" key="6">
    <source>
        <dbReference type="ARBA" id="ARBA00023136"/>
    </source>
</evidence>
<dbReference type="InterPro" id="IPR005691">
    <property type="entry name" value="Tic20"/>
</dbReference>
<proteinExistence type="inferred from homology"/>